<gene>
    <name evidence="2" type="ORF">BIW11_03763</name>
</gene>
<proteinExistence type="predicted"/>
<sequence>MLGLNKLVRGGSRLSKLFKLGGGGQEAPPVPPQPPGPEVSSPEPLSEATDCSLGSQFSLDSLDDGRNAMQVSNVPPSPETSFGKVAPERIQNPVDDSMCSSASEEIAKNISDRREGILECSPDQCSLFEVDVLPEEEIHVVQQQSTNAVNVQECTGPTVQDGTEISCPVKCTTHVSINAAAPEANKTDVSMADTKMEDGDEKPNHLVDAVCGVLINYSQGESTNALNKKGSPVRLREAVLKDTTKGKDPKQHELTEMTTARVAPSLSEDTDGKVSARKQTARTSEQPPDTAALDTAPEANASDLMTSIKYADQAAWDNDEVLLSPEDMRGSGVKGSDLSPSTVEASGDAAIATESMADEVLRTNPVETLTEKRKKNKRANRRRKSHLKGWDISRTAKEVKDAQLETKDSTVEFINQEAHVGHLLTQILQPATQQAPPQLPSSNVVCNPADDHAFTTMESPAAEIASDLKLDEAEGLLQYETKLVLAEQKERSPEDSNSTLESAVSTVESNERDQNMSAPDEILQPNAEVARSNDIQKGADAVGEKKPSTGYLDNVNKHSAADIIPTGNSVTKGADSGLIALGGGTAVDLTEDDELADAVGVPLEGLQTDSRNAASLGNNASENGLECRTESIKCCMAPFSAGDASTLDIAEAPQESARESADPEMVSDQPHAPMVMNWSSNTITREGALLASTTTKVLEEVASALEMECINLDRIPDCKLEANGDAYNTQVVETSITTCADAPVDTCVKPYDKTNDLAASETAVALMPKDEIAITKKDAAGDSEDAEYTEQQREAQPPNADMISLETPEPALAITSSMVRPHTYTAEDFVQSKNETNQSEAVEELEPVRFESGEVNQLSGEEPPTTEEAHVEPPAETAVYPSIYKMESTRDPMDEFTHFEKAVQEAERACNAKFTLDRPSKPLREKSSSPLPARKTIGKPKRMDQAYSRENSLGKIERPSKLLREHSMSPIHFRKARTRTDSLDTTADSISLENSIAQDVTYDIVDDERVRPSKSKKFTFGLEVPTCEPPAMVSSTIDKNPVDPSMALGASYIVEKNVSEESLPLASELENVEDRPEKPSVHLSPARNCQTPLNGPIGARGDVNSVRVLCELHGVGTHELCLPCR</sequence>
<dbReference type="InParanoid" id="A0A1V9XG82"/>
<dbReference type="EMBL" id="MNPL01011626">
    <property type="protein sequence ID" value="OQR72509.1"/>
    <property type="molecule type" value="Genomic_DNA"/>
</dbReference>
<evidence type="ECO:0000256" key="1">
    <source>
        <dbReference type="SAM" id="MobiDB-lite"/>
    </source>
</evidence>
<feature type="compositionally biased region" description="Basic and acidic residues" evidence="1">
    <location>
        <begin position="240"/>
        <end position="255"/>
    </location>
</feature>
<evidence type="ECO:0000313" key="2">
    <source>
        <dbReference type="EMBL" id="OQR72509.1"/>
    </source>
</evidence>
<feature type="region of interest" description="Disordered" evidence="1">
    <location>
        <begin position="16"/>
        <end position="68"/>
    </location>
</feature>
<accession>A0A1V9XG82</accession>
<feature type="compositionally biased region" description="Pro residues" evidence="1">
    <location>
        <begin position="28"/>
        <end position="37"/>
    </location>
</feature>
<organism evidence="2 3">
    <name type="scientific">Tropilaelaps mercedesae</name>
    <dbReference type="NCBI Taxonomy" id="418985"/>
    <lineage>
        <taxon>Eukaryota</taxon>
        <taxon>Metazoa</taxon>
        <taxon>Ecdysozoa</taxon>
        <taxon>Arthropoda</taxon>
        <taxon>Chelicerata</taxon>
        <taxon>Arachnida</taxon>
        <taxon>Acari</taxon>
        <taxon>Parasitiformes</taxon>
        <taxon>Mesostigmata</taxon>
        <taxon>Gamasina</taxon>
        <taxon>Dermanyssoidea</taxon>
        <taxon>Laelapidae</taxon>
        <taxon>Tropilaelaps</taxon>
    </lineage>
</organism>
<feature type="region of interest" description="Disordered" evidence="1">
    <location>
        <begin position="240"/>
        <end position="295"/>
    </location>
</feature>
<feature type="region of interest" description="Disordered" evidence="1">
    <location>
        <begin position="776"/>
        <end position="801"/>
    </location>
</feature>
<feature type="region of interest" description="Disordered" evidence="1">
    <location>
        <begin position="1072"/>
        <end position="1093"/>
    </location>
</feature>
<name>A0A1V9XG82_9ACAR</name>
<feature type="region of interest" description="Disordered" evidence="1">
    <location>
        <begin position="914"/>
        <end position="951"/>
    </location>
</feature>
<dbReference type="AlphaFoldDB" id="A0A1V9XG82"/>
<feature type="compositionally biased region" description="Basic and acidic residues" evidence="1">
    <location>
        <begin position="914"/>
        <end position="927"/>
    </location>
</feature>
<feature type="region of interest" description="Disordered" evidence="1">
    <location>
        <begin position="487"/>
        <end position="517"/>
    </location>
</feature>
<reference evidence="2 3" key="1">
    <citation type="journal article" date="2017" name="Gigascience">
        <title>Draft genome of the honey bee ectoparasitic mite, Tropilaelaps mercedesae, is shaped by the parasitic life history.</title>
        <authorList>
            <person name="Dong X."/>
            <person name="Armstrong S.D."/>
            <person name="Xia D."/>
            <person name="Makepeace B.L."/>
            <person name="Darby A.C."/>
            <person name="Kadowaki T."/>
        </authorList>
    </citation>
    <scope>NUCLEOTIDE SEQUENCE [LARGE SCALE GENOMIC DNA]</scope>
    <source>
        <strain evidence="2">Wuxi-XJTLU</strain>
    </source>
</reference>
<dbReference type="Proteomes" id="UP000192247">
    <property type="component" value="Unassembled WGS sequence"/>
</dbReference>
<evidence type="ECO:0000313" key="3">
    <source>
        <dbReference type="Proteomes" id="UP000192247"/>
    </source>
</evidence>
<keyword evidence="3" id="KW-1185">Reference proteome</keyword>
<protein>
    <submittedName>
        <fullName evidence="2">Uncharacterized protein</fullName>
    </submittedName>
</protein>
<feature type="compositionally biased region" description="Polar residues" evidence="1">
    <location>
        <begin position="495"/>
        <end position="508"/>
    </location>
</feature>
<comment type="caution">
    <text evidence="2">The sequence shown here is derived from an EMBL/GenBank/DDBJ whole genome shotgun (WGS) entry which is preliminary data.</text>
</comment>